<dbReference type="GO" id="GO:0005524">
    <property type="term" value="F:ATP binding"/>
    <property type="evidence" value="ECO:0007669"/>
    <property type="project" value="UniProtKB-KW"/>
</dbReference>
<dbReference type="GO" id="GO:0005886">
    <property type="term" value="C:plasma membrane"/>
    <property type="evidence" value="ECO:0007669"/>
    <property type="project" value="UniProtKB-SubCell"/>
</dbReference>
<evidence type="ECO:0000313" key="11">
    <source>
        <dbReference type="Proteomes" id="UP001596408"/>
    </source>
</evidence>
<dbReference type="Gene3D" id="3.40.50.300">
    <property type="entry name" value="P-loop containing nucleotide triphosphate hydrolases"/>
    <property type="match status" value="1"/>
</dbReference>
<keyword evidence="2" id="KW-0813">Transport</keyword>
<evidence type="ECO:0000256" key="7">
    <source>
        <dbReference type="ARBA" id="ARBA00023136"/>
    </source>
</evidence>
<dbReference type="SUPFAM" id="SSF52540">
    <property type="entry name" value="P-loop containing nucleoside triphosphate hydrolases"/>
    <property type="match status" value="1"/>
</dbReference>
<dbReference type="AlphaFoldDB" id="A0ABD5TYT1"/>
<dbReference type="Proteomes" id="UP001596408">
    <property type="component" value="Unassembled WGS sequence"/>
</dbReference>
<dbReference type="Pfam" id="PF00005">
    <property type="entry name" value="ABC_tran"/>
    <property type="match status" value="1"/>
</dbReference>
<keyword evidence="3" id="KW-1003">Cell membrane</keyword>
<evidence type="ECO:0000256" key="6">
    <source>
        <dbReference type="ARBA" id="ARBA00022967"/>
    </source>
</evidence>
<dbReference type="InterPro" id="IPR003439">
    <property type="entry name" value="ABC_transporter-like_ATP-bd"/>
</dbReference>
<feature type="region of interest" description="Disordered" evidence="8">
    <location>
        <begin position="1"/>
        <end position="26"/>
    </location>
</feature>
<organism evidence="10 11">
    <name type="scientific">Halopelagius fulvigenes</name>
    <dbReference type="NCBI Taxonomy" id="1198324"/>
    <lineage>
        <taxon>Archaea</taxon>
        <taxon>Methanobacteriati</taxon>
        <taxon>Methanobacteriota</taxon>
        <taxon>Stenosarchaea group</taxon>
        <taxon>Halobacteria</taxon>
        <taxon>Halobacteriales</taxon>
        <taxon>Haloferacaceae</taxon>
    </lineage>
</organism>
<gene>
    <name evidence="10" type="ORF">ACFQEV_06525</name>
</gene>
<protein>
    <submittedName>
        <fullName evidence="10">ATP-binding cassette domain-containing protein</fullName>
    </submittedName>
</protein>
<comment type="subcellular location">
    <subcellularLocation>
        <location evidence="1">Cell membrane</location>
    </subcellularLocation>
</comment>
<evidence type="ECO:0000256" key="5">
    <source>
        <dbReference type="ARBA" id="ARBA00022840"/>
    </source>
</evidence>
<dbReference type="CDD" id="cd03230">
    <property type="entry name" value="ABC_DR_subfamily_A"/>
    <property type="match status" value="1"/>
</dbReference>
<keyword evidence="7" id="KW-0472">Membrane</keyword>
<dbReference type="PANTHER" id="PTHR42711:SF18">
    <property type="entry name" value="ABC TRANSPORTER, ATP-BINDING PROTEIN"/>
    <property type="match status" value="1"/>
</dbReference>
<dbReference type="InterPro" id="IPR027417">
    <property type="entry name" value="P-loop_NTPase"/>
</dbReference>
<dbReference type="PROSITE" id="PS50893">
    <property type="entry name" value="ABC_TRANSPORTER_2"/>
    <property type="match status" value="1"/>
</dbReference>
<comment type="caution">
    <text evidence="10">The sequence shown here is derived from an EMBL/GenBank/DDBJ whole genome shotgun (WGS) entry which is preliminary data.</text>
</comment>
<evidence type="ECO:0000313" key="10">
    <source>
        <dbReference type="EMBL" id="MFC6824652.1"/>
    </source>
</evidence>
<evidence type="ECO:0000256" key="4">
    <source>
        <dbReference type="ARBA" id="ARBA00022741"/>
    </source>
</evidence>
<reference evidence="10 11" key="1">
    <citation type="journal article" date="2019" name="Int. J. Syst. Evol. Microbiol.">
        <title>The Global Catalogue of Microorganisms (GCM) 10K type strain sequencing project: providing services to taxonomists for standard genome sequencing and annotation.</title>
        <authorList>
            <consortium name="The Broad Institute Genomics Platform"/>
            <consortium name="The Broad Institute Genome Sequencing Center for Infectious Disease"/>
            <person name="Wu L."/>
            <person name="Ma J."/>
        </authorList>
    </citation>
    <scope>NUCLEOTIDE SEQUENCE [LARGE SCALE GENOMIC DNA]</scope>
    <source>
        <strain evidence="10 11">YIM 94188</strain>
    </source>
</reference>
<sequence length="312" mass="34139">MNDRQTATPSAAEADDSRTAERGAGSPVVQVRDLRFTYPGASEETLRGLDFEIRPAEVFGFLGPSGAGKSTTQKVLVGLLDDYEGEVSVFGRDVRSWGGAYYERVGVSSEAPNTYLKLSGRENLALFASLYEGETRDPEELLELVGLTDAADRRVSGYSKGMKMRLNFARSLLHDPDLLFLDEPTTGLDPSNARRIKDVVSDLQAGGTTVFVTTHDMAVADELCDRVAFIVDGDIAVIAPPESLKRRYGSKRVRAEYVAEDGTTRTRAFDPEDPADGDSLADLIREGRYESLHTEEATLEDVFIEVTGRGLR</sequence>
<feature type="domain" description="ABC transporter" evidence="9">
    <location>
        <begin position="29"/>
        <end position="257"/>
    </location>
</feature>
<keyword evidence="4" id="KW-0547">Nucleotide-binding</keyword>
<evidence type="ECO:0000256" key="8">
    <source>
        <dbReference type="SAM" id="MobiDB-lite"/>
    </source>
</evidence>
<accession>A0ABD5TYT1</accession>
<keyword evidence="11" id="KW-1185">Reference proteome</keyword>
<evidence type="ECO:0000256" key="2">
    <source>
        <dbReference type="ARBA" id="ARBA00022448"/>
    </source>
</evidence>
<dbReference type="RefSeq" id="WP_379693846.1">
    <property type="nucleotide sequence ID" value="NZ_JBHSXH010000009.1"/>
</dbReference>
<dbReference type="InterPro" id="IPR017871">
    <property type="entry name" value="ABC_transporter-like_CS"/>
</dbReference>
<name>A0ABD5TYT1_9EURY</name>
<keyword evidence="6" id="KW-1278">Translocase</keyword>
<dbReference type="InterPro" id="IPR050763">
    <property type="entry name" value="ABC_transporter_ATP-binding"/>
</dbReference>
<dbReference type="FunFam" id="3.40.50.300:FF:000589">
    <property type="entry name" value="ABC transporter, ATP-binding subunit"/>
    <property type="match status" value="1"/>
</dbReference>
<evidence type="ECO:0000259" key="9">
    <source>
        <dbReference type="PROSITE" id="PS50893"/>
    </source>
</evidence>
<evidence type="ECO:0000256" key="1">
    <source>
        <dbReference type="ARBA" id="ARBA00004236"/>
    </source>
</evidence>
<keyword evidence="5 10" id="KW-0067">ATP-binding</keyword>
<evidence type="ECO:0000256" key="3">
    <source>
        <dbReference type="ARBA" id="ARBA00022475"/>
    </source>
</evidence>
<dbReference type="EMBL" id="JBHSXH010000009">
    <property type="protein sequence ID" value="MFC6824652.1"/>
    <property type="molecule type" value="Genomic_DNA"/>
</dbReference>
<dbReference type="SMART" id="SM00382">
    <property type="entry name" value="AAA"/>
    <property type="match status" value="1"/>
</dbReference>
<dbReference type="PROSITE" id="PS00211">
    <property type="entry name" value="ABC_TRANSPORTER_1"/>
    <property type="match status" value="1"/>
</dbReference>
<dbReference type="PANTHER" id="PTHR42711">
    <property type="entry name" value="ABC TRANSPORTER ATP-BINDING PROTEIN"/>
    <property type="match status" value="1"/>
</dbReference>
<proteinExistence type="predicted"/>
<dbReference type="InterPro" id="IPR003593">
    <property type="entry name" value="AAA+_ATPase"/>
</dbReference>